<evidence type="ECO:0000313" key="2">
    <source>
        <dbReference type="Proteomes" id="UP001195769"/>
    </source>
</evidence>
<dbReference type="EMBL" id="JABBWK010000028">
    <property type="protein sequence ID" value="KAG1900238.1"/>
    <property type="molecule type" value="Genomic_DNA"/>
</dbReference>
<feature type="non-terminal residue" evidence="1">
    <location>
        <position position="1"/>
    </location>
</feature>
<dbReference type="GeneID" id="64668336"/>
<dbReference type="Proteomes" id="UP001195769">
    <property type="component" value="Unassembled WGS sequence"/>
</dbReference>
<protein>
    <submittedName>
        <fullName evidence="1">Uncharacterized protein</fullName>
    </submittedName>
</protein>
<evidence type="ECO:0000313" key="1">
    <source>
        <dbReference type="EMBL" id="KAG1900238.1"/>
    </source>
</evidence>
<comment type="caution">
    <text evidence="1">The sequence shown here is derived from an EMBL/GenBank/DDBJ whole genome shotgun (WGS) entry which is preliminary data.</text>
</comment>
<feature type="non-terminal residue" evidence="1">
    <location>
        <position position="64"/>
    </location>
</feature>
<reference evidence="1" key="1">
    <citation type="journal article" date="2020" name="New Phytol.">
        <title>Comparative genomics reveals dynamic genome evolution in host specialist ectomycorrhizal fungi.</title>
        <authorList>
            <person name="Lofgren L.A."/>
            <person name="Nguyen N.H."/>
            <person name="Vilgalys R."/>
            <person name="Ruytinx J."/>
            <person name="Liao H.L."/>
            <person name="Branco S."/>
            <person name="Kuo A."/>
            <person name="LaButti K."/>
            <person name="Lipzen A."/>
            <person name="Andreopoulos W."/>
            <person name="Pangilinan J."/>
            <person name="Riley R."/>
            <person name="Hundley H."/>
            <person name="Na H."/>
            <person name="Barry K."/>
            <person name="Grigoriev I.V."/>
            <person name="Stajich J.E."/>
            <person name="Kennedy P.G."/>
        </authorList>
    </citation>
    <scope>NUCLEOTIDE SEQUENCE</scope>
    <source>
        <strain evidence="1">FC203</strain>
    </source>
</reference>
<gene>
    <name evidence="1" type="ORF">F5891DRAFT_935124</name>
</gene>
<keyword evidence="2" id="KW-1185">Reference proteome</keyword>
<name>A0AAD4HKS1_9AGAM</name>
<dbReference type="RefSeq" id="XP_041225814.1">
    <property type="nucleotide sequence ID" value="XM_041374038.1"/>
</dbReference>
<sequence>IEHVIRLFANGNLLLSDIDTSGNGRGNKTPLNINPSTGRESSIPLAFSDSNWGAHIRSYIRSIN</sequence>
<dbReference type="AlphaFoldDB" id="A0AAD4HKS1"/>
<accession>A0AAD4HKS1</accession>
<organism evidence="1 2">
    <name type="scientific">Suillus fuscotomentosus</name>
    <dbReference type="NCBI Taxonomy" id="1912939"/>
    <lineage>
        <taxon>Eukaryota</taxon>
        <taxon>Fungi</taxon>
        <taxon>Dikarya</taxon>
        <taxon>Basidiomycota</taxon>
        <taxon>Agaricomycotina</taxon>
        <taxon>Agaricomycetes</taxon>
        <taxon>Agaricomycetidae</taxon>
        <taxon>Boletales</taxon>
        <taxon>Suillineae</taxon>
        <taxon>Suillaceae</taxon>
        <taxon>Suillus</taxon>
    </lineage>
</organism>
<proteinExistence type="predicted"/>